<keyword evidence="4" id="KW-1185">Reference proteome</keyword>
<evidence type="ECO:0000256" key="1">
    <source>
        <dbReference type="SAM" id="SignalP"/>
    </source>
</evidence>
<proteinExistence type="predicted"/>
<protein>
    <submittedName>
        <fullName evidence="3">PorT family protein</fullName>
    </submittedName>
</protein>
<name>A0ABR7V735_9FLAO</name>
<dbReference type="InterPro" id="IPR025665">
    <property type="entry name" value="Beta-barrel_OMP_2"/>
</dbReference>
<feature type="domain" description="Outer membrane protein beta-barrel" evidence="2">
    <location>
        <begin position="28"/>
        <end position="201"/>
    </location>
</feature>
<dbReference type="Pfam" id="PF13568">
    <property type="entry name" value="OMP_b-brl_2"/>
    <property type="match status" value="1"/>
</dbReference>
<evidence type="ECO:0000313" key="4">
    <source>
        <dbReference type="Proteomes" id="UP000598350"/>
    </source>
</evidence>
<comment type="caution">
    <text evidence="3">The sequence shown here is derived from an EMBL/GenBank/DDBJ whole genome shotgun (WGS) entry which is preliminary data.</text>
</comment>
<dbReference type="RefSeq" id="WP_188312629.1">
    <property type="nucleotide sequence ID" value="NZ_JABTCG010000001.1"/>
</dbReference>
<feature type="signal peptide" evidence="1">
    <location>
        <begin position="1"/>
        <end position="28"/>
    </location>
</feature>
<dbReference type="EMBL" id="JABTCG010000001">
    <property type="protein sequence ID" value="MBD0849506.1"/>
    <property type="molecule type" value="Genomic_DNA"/>
</dbReference>
<reference evidence="3 4" key="1">
    <citation type="submission" date="2020-05" db="EMBL/GenBank/DDBJ databases">
        <title>The draft genome sequence of Maribacter arenosus CAU 1321.</title>
        <authorList>
            <person name="Mu L."/>
        </authorList>
    </citation>
    <scope>NUCLEOTIDE SEQUENCE [LARGE SCALE GENOMIC DNA]</scope>
    <source>
        <strain evidence="3 4">CAU 1321</strain>
    </source>
</reference>
<feature type="chain" id="PRO_5047013106" evidence="1">
    <location>
        <begin position="29"/>
        <end position="243"/>
    </location>
</feature>
<accession>A0ABR7V735</accession>
<evidence type="ECO:0000313" key="3">
    <source>
        <dbReference type="EMBL" id="MBD0849506.1"/>
    </source>
</evidence>
<keyword evidence="1" id="KW-0732">Signal</keyword>
<gene>
    <name evidence="3" type="ORF">HPE63_02405</name>
</gene>
<sequence>MKLVSMQGRNLIFLSALFLMINAPCAFAQVGVKVGLGVSDIGFKKEGQIPYLGYEINSIEHRLPLFTYQIGIFTPIEVSGKIGLQPELLFVTQGLDYSTNFLYDDVTYKIKSSYIQLPLLIKYRTAVKKKKQSGILVGPYAAIKLKGKRITETEGLRVETKVPNLKQTDIGIIAGYAFDFKIASKKMLLEVRTGYSLINIMDRIDGYIPSYGGPNNKYARNISITVSAQYQFTDLLRKKSMEQ</sequence>
<organism evidence="3 4">
    <name type="scientific">Maribacter arenosus</name>
    <dbReference type="NCBI Taxonomy" id="1854708"/>
    <lineage>
        <taxon>Bacteria</taxon>
        <taxon>Pseudomonadati</taxon>
        <taxon>Bacteroidota</taxon>
        <taxon>Flavobacteriia</taxon>
        <taxon>Flavobacteriales</taxon>
        <taxon>Flavobacteriaceae</taxon>
        <taxon>Maribacter</taxon>
    </lineage>
</organism>
<evidence type="ECO:0000259" key="2">
    <source>
        <dbReference type="Pfam" id="PF13568"/>
    </source>
</evidence>
<dbReference type="Proteomes" id="UP000598350">
    <property type="component" value="Unassembled WGS sequence"/>
</dbReference>